<dbReference type="SUPFAM" id="SSF49764">
    <property type="entry name" value="HSP20-like chaperones"/>
    <property type="match status" value="1"/>
</dbReference>
<dbReference type="PRINTS" id="PR00299">
    <property type="entry name" value="ACRYSTALLIN"/>
</dbReference>
<dbReference type="GO" id="GO:0009408">
    <property type="term" value="P:response to heat"/>
    <property type="evidence" value="ECO:0007669"/>
    <property type="project" value="TreeGrafter"/>
</dbReference>
<feature type="non-terminal residue" evidence="4">
    <location>
        <position position="1"/>
    </location>
</feature>
<dbReference type="Gene3D" id="2.60.40.790">
    <property type="match status" value="1"/>
</dbReference>
<proteinExistence type="inferred from homology"/>
<dbReference type="EnsemblMetazoa" id="CapteT58607">
    <property type="protein sequence ID" value="CapteP58607"/>
    <property type="gene ID" value="CapteG58607"/>
</dbReference>
<gene>
    <name evidence="4" type="ORF">CAPTEDRAFT_58607</name>
</gene>
<sequence length="61" mass="7082">LQAIKFDEKEFEVKVNVSAYQPEDLEVKVTQDRLTVSGKHEDQTDEFGVVSREFTRHFAIP</sequence>
<dbReference type="GO" id="GO:0005737">
    <property type="term" value="C:cytoplasm"/>
    <property type="evidence" value="ECO:0007669"/>
    <property type="project" value="TreeGrafter"/>
</dbReference>
<dbReference type="PANTHER" id="PTHR45640:SF26">
    <property type="entry name" value="RE23625P"/>
    <property type="match status" value="1"/>
</dbReference>
<dbReference type="EMBL" id="AMQN01009154">
    <property type="status" value="NOT_ANNOTATED_CDS"/>
    <property type="molecule type" value="Genomic_DNA"/>
</dbReference>
<evidence type="ECO:0000256" key="1">
    <source>
        <dbReference type="PROSITE-ProRule" id="PRU00285"/>
    </source>
</evidence>
<dbReference type="HOGENOM" id="CLU_2929332_0_0_1"/>
<dbReference type="Proteomes" id="UP000014760">
    <property type="component" value="Unassembled WGS sequence"/>
</dbReference>
<dbReference type="InterPro" id="IPR002068">
    <property type="entry name" value="A-crystallin/Hsp20_dom"/>
</dbReference>
<evidence type="ECO:0000313" key="5">
    <source>
        <dbReference type="EnsemblMetazoa" id="CapteP58607"/>
    </source>
</evidence>
<comment type="similarity">
    <text evidence="1 2">Belongs to the small heat shock protein (HSP20) family.</text>
</comment>
<dbReference type="GO" id="GO:0051082">
    <property type="term" value="F:unfolded protein binding"/>
    <property type="evidence" value="ECO:0007669"/>
    <property type="project" value="TreeGrafter"/>
</dbReference>
<keyword evidence="6" id="KW-1185">Reference proteome</keyword>
<dbReference type="STRING" id="283909.R7U6V4"/>
<dbReference type="Pfam" id="PF00011">
    <property type="entry name" value="HSP20"/>
    <property type="match status" value="1"/>
</dbReference>
<dbReference type="InterPro" id="IPR001436">
    <property type="entry name" value="Alpha-crystallin/sHSP_animal"/>
</dbReference>
<evidence type="ECO:0000259" key="3">
    <source>
        <dbReference type="PROSITE" id="PS01031"/>
    </source>
</evidence>
<dbReference type="GO" id="GO:0042026">
    <property type="term" value="P:protein refolding"/>
    <property type="evidence" value="ECO:0007669"/>
    <property type="project" value="TreeGrafter"/>
</dbReference>
<evidence type="ECO:0000313" key="4">
    <source>
        <dbReference type="EMBL" id="ELU01719.1"/>
    </source>
</evidence>
<name>R7U6V4_CAPTE</name>
<dbReference type="InterPro" id="IPR008978">
    <property type="entry name" value="HSP20-like_chaperone"/>
</dbReference>
<dbReference type="PANTHER" id="PTHR45640">
    <property type="entry name" value="HEAT SHOCK PROTEIN HSP-12.2-RELATED"/>
    <property type="match status" value="1"/>
</dbReference>
<dbReference type="OrthoDB" id="1431247at2759"/>
<dbReference type="PROSITE" id="PS01031">
    <property type="entry name" value="SHSP"/>
    <property type="match status" value="1"/>
</dbReference>
<organism evidence="4">
    <name type="scientific">Capitella teleta</name>
    <name type="common">Polychaete worm</name>
    <dbReference type="NCBI Taxonomy" id="283909"/>
    <lineage>
        <taxon>Eukaryota</taxon>
        <taxon>Metazoa</taxon>
        <taxon>Spiralia</taxon>
        <taxon>Lophotrochozoa</taxon>
        <taxon>Annelida</taxon>
        <taxon>Polychaeta</taxon>
        <taxon>Sedentaria</taxon>
        <taxon>Scolecida</taxon>
        <taxon>Capitellidae</taxon>
        <taxon>Capitella</taxon>
    </lineage>
</organism>
<reference evidence="4 6" key="2">
    <citation type="journal article" date="2013" name="Nature">
        <title>Insights into bilaterian evolution from three spiralian genomes.</title>
        <authorList>
            <person name="Simakov O."/>
            <person name="Marletaz F."/>
            <person name="Cho S.J."/>
            <person name="Edsinger-Gonzales E."/>
            <person name="Havlak P."/>
            <person name="Hellsten U."/>
            <person name="Kuo D.H."/>
            <person name="Larsson T."/>
            <person name="Lv J."/>
            <person name="Arendt D."/>
            <person name="Savage R."/>
            <person name="Osoegawa K."/>
            <person name="de Jong P."/>
            <person name="Grimwood J."/>
            <person name="Chapman J.A."/>
            <person name="Shapiro H."/>
            <person name="Aerts A."/>
            <person name="Otillar R.P."/>
            <person name="Terry A.Y."/>
            <person name="Boore J.L."/>
            <person name="Grigoriev I.V."/>
            <person name="Lindberg D.R."/>
            <person name="Seaver E.C."/>
            <person name="Weisblat D.A."/>
            <person name="Putnam N.H."/>
            <person name="Rokhsar D.S."/>
        </authorList>
    </citation>
    <scope>NUCLEOTIDE SEQUENCE</scope>
    <source>
        <strain evidence="4 6">I ESC-2004</strain>
    </source>
</reference>
<reference evidence="6" key="1">
    <citation type="submission" date="2012-12" db="EMBL/GenBank/DDBJ databases">
        <authorList>
            <person name="Hellsten U."/>
            <person name="Grimwood J."/>
            <person name="Chapman J.A."/>
            <person name="Shapiro H."/>
            <person name="Aerts A."/>
            <person name="Otillar R.P."/>
            <person name="Terry A.Y."/>
            <person name="Boore J.L."/>
            <person name="Simakov O."/>
            <person name="Marletaz F."/>
            <person name="Cho S.-J."/>
            <person name="Edsinger-Gonzales E."/>
            <person name="Havlak P."/>
            <person name="Kuo D.-H."/>
            <person name="Larsson T."/>
            <person name="Lv J."/>
            <person name="Arendt D."/>
            <person name="Savage R."/>
            <person name="Osoegawa K."/>
            <person name="de Jong P."/>
            <person name="Lindberg D.R."/>
            <person name="Seaver E.C."/>
            <person name="Weisblat D.A."/>
            <person name="Putnam N.H."/>
            <person name="Grigoriev I.V."/>
            <person name="Rokhsar D.S."/>
        </authorList>
    </citation>
    <scope>NUCLEOTIDE SEQUENCE</scope>
    <source>
        <strain evidence="6">I ESC-2004</strain>
    </source>
</reference>
<accession>R7U6V4</accession>
<dbReference type="AlphaFoldDB" id="R7U6V4"/>
<dbReference type="CDD" id="cd06526">
    <property type="entry name" value="metazoan_ACD"/>
    <property type="match status" value="1"/>
</dbReference>
<evidence type="ECO:0000256" key="2">
    <source>
        <dbReference type="RuleBase" id="RU003616"/>
    </source>
</evidence>
<reference evidence="5" key="3">
    <citation type="submission" date="2015-06" db="UniProtKB">
        <authorList>
            <consortium name="EnsemblMetazoa"/>
        </authorList>
    </citation>
    <scope>IDENTIFICATION</scope>
</reference>
<dbReference type="OMA" id="LREPWKV"/>
<evidence type="ECO:0000313" key="6">
    <source>
        <dbReference type="Proteomes" id="UP000014760"/>
    </source>
</evidence>
<dbReference type="GO" id="GO:0005634">
    <property type="term" value="C:nucleus"/>
    <property type="evidence" value="ECO:0007669"/>
    <property type="project" value="TreeGrafter"/>
</dbReference>
<feature type="non-terminal residue" evidence="4">
    <location>
        <position position="61"/>
    </location>
</feature>
<protein>
    <recommendedName>
        <fullName evidence="3">SHSP domain-containing protein</fullName>
    </recommendedName>
</protein>
<feature type="domain" description="SHSP" evidence="3">
    <location>
        <begin position="1"/>
        <end position="61"/>
    </location>
</feature>
<dbReference type="EMBL" id="KB304756">
    <property type="protein sequence ID" value="ELU01719.1"/>
    <property type="molecule type" value="Genomic_DNA"/>
</dbReference>